<feature type="compositionally biased region" description="Low complexity" evidence="1">
    <location>
        <begin position="197"/>
        <end position="211"/>
    </location>
</feature>
<feature type="compositionally biased region" description="Gly residues" evidence="1">
    <location>
        <begin position="82"/>
        <end position="91"/>
    </location>
</feature>
<dbReference type="EMBL" id="CADCTO010000242">
    <property type="protein sequence ID" value="CAA9250407.1"/>
    <property type="molecule type" value="Genomic_DNA"/>
</dbReference>
<gene>
    <name evidence="3" type="ORF">AVDCRST_MAG63-1891</name>
</gene>
<feature type="region of interest" description="Disordered" evidence="1">
    <location>
        <begin position="66"/>
        <end position="213"/>
    </location>
</feature>
<feature type="domain" description="Helix-turn-helix" evidence="2">
    <location>
        <begin position="318"/>
        <end position="367"/>
    </location>
</feature>
<sequence length="390" mass="41398">MRSLDEFYKYIEKQEQAIRERAEQTAAPTAPAPIVRTEKTEEMSAPPPVVAPPIAAPAAPVLAPHDVPAVPLPPSAAEVKGEPGGSAGAGAGPAQDAPVPVKQNGGASVFVPPPLPPKVTPRPSRYESILPPEALYPASPHAAEETNSNGHTAAGEAPPPSPKPSHYAVRAAAAESAGTNLPDIESYIPGLRKPTSEPESAPAAAEAPAADWEAEDALSVNKLEIDTADYLPPLVEEEPPQVVDAPARPRRARRTEPVQPPPGLSEGEAAALWGRLPRHIQLLVGMNEPHQEVAQKYYTRGFKENRHQLIERLLDPTLSLEDTARILGVCPTTVRRYTNRGVLPHHRTVGHQRRFRLSDVLAFLEQQTDRGAQASAGGRAAAGEPAADAA</sequence>
<reference evidence="3" key="1">
    <citation type="submission" date="2020-02" db="EMBL/GenBank/DDBJ databases">
        <authorList>
            <person name="Meier V. D."/>
        </authorList>
    </citation>
    <scope>NUCLEOTIDE SEQUENCE</scope>
    <source>
        <strain evidence="3">AVDCRST_MAG63</strain>
    </source>
</reference>
<dbReference type="Pfam" id="PF12728">
    <property type="entry name" value="HTH_17"/>
    <property type="match status" value="1"/>
</dbReference>
<evidence type="ECO:0000313" key="3">
    <source>
        <dbReference type="EMBL" id="CAA9250407.1"/>
    </source>
</evidence>
<dbReference type="InterPro" id="IPR036388">
    <property type="entry name" value="WH-like_DNA-bd_sf"/>
</dbReference>
<dbReference type="InterPro" id="IPR010093">
    <property type="entry name" value="SinI_DNA-bd"/>
</dbReference>
<feature type="compositionally biased region" description="Pro residues" evidence="1">
    <location>
        <begin position="111"/>
        <end position="120"/>
    </location>
</feature>
<accession>A0A6J4IFK7</accession>
<feature type="region of interest" description="Disordered" evidence="1">
    <location>
        <begin position="18"/>
        <end position="51"/>
    </location>
</feature>
<dbReference type="GO" id="GO:0003677">
    <property type="term" value="F:DNA binding"/>
    <property type="evidence" value="ECO:0007669"/>
    <property type="project" value="InterPro"/>
</dbReference>
<evidence type="ECO:0000256" key="1">
    <source>
        <dbReference type="SAM" id="MobiDB-lite"/>
    </source>
</evidence>
<protein>
    <recommendedName>
        <fullName evidence="2">Helix-turn-helix domain-containing protein</fullName>
    </recommendedName>
</protein>
<dbReference type="SUPFAM" id="SSF46955">
    <property type="entry name" value="Putative DNA-binding domain"/>
    <property type="match status" value="1"/>
</dbReference>
<dbReference type="AlphaFoldDB" id="A0A6J4IFK7"/>
<organism evidence="3">
    <name type="scientific">uncultured Armatimonadetes bacterium</name>
    <dbReference type="NCBI Taxonomy" id="157466"/>
    <lineage>
        <taxon>Bacteria</taxon>
        <taxon>Bacillati</taxon>
        <taxon>Armatimonadota</taxon>
        <taxon>environmental samples</taxon>
    </lineage>
</organism>
<proteinExistence type="predicted"/>
<dbReference type="InterPro" id="IPR009061">
    <property type="entry name" value="DNA-bd_dom_put_sf"/>
</dbReference>
<evidence type="ECO:0000259" key="2">
    <source>
        <dbReference type="Pfam" id="PF12728"/>
    </source>
</evidence>
<dbReference type="NCBIfam" id="TIGR01764">
    <property type="entry name" value="excise"/>
    <property type="match status" value="1"/>
</dbReference>
<dbReference type="InterPro" id="IPR041657">
    <property type="entry name" value="HTH_17"/>
</dbReference>
<feature type="region of interest" description="Disordered" evidence="1">
    <location>
        <begin position="238"/>
        <end position="265"/>
    </location>
</feature>
<dbReference type="Gene3D" id="1.10.10.10">
    <property type="entry name" value="Winged helix-like DNA-binding domain superfamily/Winged helix DNA-binding domain"/>
    <property type="match status" value="1"/>
</dbReference>
<name>A0A6J4IFK7_9BACT</name>